<evidence type="ECO:0000256" key="9">
    <source>
        <dbReference type="RuleBase" id="RU003357"/>
    </source>
</evidence>
<keyword evidence="2 8" id="KW-0813">Transport</keyword>
<reference evidence="13 14" key="1">
    <citation type="submission" date="2024-12" db="EMBL/GenBank/DDBJ databases">
        <authorList>
            <person name="Hu S."/>
        </authorList>
    </citation>
    <scope>NUCLEOTIDE SEQUENCE [LARGE SCALE GENOMIC DNA]</scope>
    <source>
        <strain evidence="13 14">P-25</strain>
    </source>
</reference>
<evidence type="ECO:0000259" key="11">
    <source>
        <dbReference type="Pfam" id="PF00593"/>
    </source>
</evidence>
<evidence type="ECO:0000256" key="6">
    <source>
        <dbReference type="ARBA" id="ARBA00023136"/>
    </source>
</evidence>
<comment type="subcellular location">
    <subcellularLocation>
        <location evidence="1 8">Cell outer membrane</location>
        <topology evidence="1 8">Multi-pass membrane protein</topology>
    </subcellularLocation>
</comment>
<evidence type="ECO:0000313" key="13">
    <source>
        <dbReference type="EMBL" id="MFN0291661.1"/>
    </source>
</evidence>
<dbReference type="InterPro" id="IPR008969">
    <property type="entry name" value="CarboxyPept-like_regulatory"/>
</dbReference>
<feature type="domain" description="TonB-dependent receptor-like beta-barrel" evidence="11">
    <location>
        <begin position="409"/>
        <end position="770"/>
    </location>
</feature>
<dbReference type="PROSITE" id="PS52016">
    <property type="entry name" value="TONB_DEPENDENT_REC_3"/>
    <property type="match status" value="1"/>
</dbReference>
<keyword evidence="14" id="KW-1185">Reference proteome</keyword>
<dbReference type="Proteomes" id="UP001517367">
    <property type="component" value="Unassembled WGS sequence"/>
</dbReference>
<evidence type="ECO:0000259" key="12">
    <source>
        <dbReference type="Pfam" id="PF07715"/>
    </source>
</evidence>
<keyword evidence="6 8" id="KW-0472">Membrane</keyword>
<dbReference type="InterPro" id="IPR023996">
    <property type="entry name" value="TonB-dep_OMP_SusC/RagA"/>
</dbReference>
<dbReference type="Gene3D" id="2.60.40.1120">
    <property type="entry name" value="Carboxypeptidase-like, regulatory domain"/>
    <property type="match status" value="1"/>
</dbReference>
<comment type="caution">
    <text evidence="13">The sequence shown here is derived from an EMBL/GenBank/DDBJ whole genome shotgun (WGS) entry which is preliminary data.</text>
</comment>
<evidence type="ECO:0000256" key="1">
    <source>
        <dbReference type="ARBA" id="ARBA00004571"/>
    </source>
</evidence>
<comment type="similarity">
    <text evidence="8 9">Belongs to the TonB-dependent receptor family.</text>
</comment>
<evidence type="ECO:0000256" key="4">
    <source>
        <dbReference type="ARBA" id="ARBA00022692"/>
    </source>
</evidence>
<feature type="chain" id="PRO_5046835413" evidence="10">
    <location>
        <begin position="22"/>
        <end position="1028"/>
    </location>
</feature>
<keyword evidence="7 8" id="KW-0998">Cell outer membrane</keyword>
<dbReference type="InterPro" id="IPR000531">
    <property type="entry name" value="Beta-barrel_TonB"/>
</dbReference>
<dbReference type="Gene3D" id="2.40.170.20">
    <property type="entry name" value="TonB-dependent receptor, beta-barrel domain"/>
    <property type="match status" value="1"/>
</dbReference>
<dbReference type="Gene3D" id="2.170.130.10">
    <property type="entry name" value="TonB-dependent receptor, plug domain"/>
    <property type="match status" value="1"/>
</dbReference>
<evidence type="ECO:0000256" key="3">
    <source>
        <dbReference type="ARBA" id="ARBA00022452"/>
    </source>
</evidence>
<feature type="domain" description="TonB-dependent receptor plug" evidence="12">
    <location>
        <begin position="116"/>
        <end position="244"/>
    </location>
</feature>
<accession>A0ABW9JHJ0</accession>
<keyword evidence="5 9" id="KW-0798">TonB box</keyword>
<keyword evidence="10" id="KW-0732">Signal</keyword>
<name>A0ABW9JHJ0_9SPHI</name>
<dbReference type="NCBIfam" id="TIGR04056">
    <property type="entry name" value="OMP_RagA_SusC"/>
    <property type="match status" value="1"/>
</dbReference>
<evidence type="ECO:0000256" key="8">
    <source>
        <dbReference type="PROSITE-ProRule" id="PRU01360"/>
    </source>
</evidence>
<feature type="signal peptide" evidence="10">
    <location>
        <begin position="1"/>
        <end position="21"/>
    </location>
</feature>
<dbReference type="Pfam" id="PF00593">
    <property type="entry name" value="TonB_dep_Rec_b-barrel"/>
    <property type="match status" value="1"/>
</dbReference>
<keyword evidence="3 8" id="KW-1134">Transmembrane beta strand</keyword>
<dbReference type="RefSeq" id="WP_138728250.1">
    <property type="nucleotide sequence ID" value="NZ_SRMP02000012.1"/>
</dbReference>
<evidence type="ECO:0000256" key="2">
    <source>
        <dbReference type="ARBA" id="ARBA00022448"/>
    </source>
</evidence>
<dbReference type="SUPFAM" id="SSF56935">
    <property type="entry name" value="Porins"/>
    <property type="match status" value="1"/>
</dbReference>
<dbReference type="InterPro" id="IPR012910">
    <property type="entry name" value="Plug_dom"/>
</dbReference>
<evidence type="ECO:0000256" key="10">
    <source>
        <dbReference type="SAM" id="SignalP"/>
    </source>
</evidence>
<evidence type="ECO:0000256" key="7">
    <source>
        <dbReference type="ARBA" id="ARBA00023237"/>
    </source>
</evidence>
<dbReference type="Pfam" id="PF13715">
    <property type="entry name" value="CarbopepD_reg_2"/>
    <property type="match status" value="1"/>
</dbReference>
<dbReference type="InterPro" id="IPR036942">
    <property type="entry name" value="Beta-barrel_TonB_sf"/>
</dbReference>
<dbReference type="SUPFAM" id="SSF49464">
    <property type="entry name" value="Carboxypeptidase regulatory domain-like"/>
    <property type="match status" value="1"/>
</dbReference>
<dbReference type="EMBL" id="SRMP02000012">
    <property type="protein sequence ID" value="MFN0291661.1"/>
    <property type="molecule type" value="Genomic_DNA"/>
</dbReference>
<dbReference type="InterPro" id="IPR039426">
    <property type="entry name" value="TonB-dep_rcpt-like"/>
</dbReference>
<dbReference type="Pfam" id="PF07715">
    <property type="entry name" value="Plug"/>
    <property type="match status" value="1"/>
</dbReference>
<dbReference type="InterPro" id="IPR037066">
    <property type="entry name" value="Plug_dom_sf"/>
</dbReference>
<sequence>MKKKLLMLFLGAFLLAVQVMAQQVTVTGKVTSSEDGQPIPGATVKVKGTSVATQANTSGVYSIKVNKGDVLQFAYLGMVTKEQAVGTAATINITLSPDTKALNEVVVTAFGIERSKRSLGYDSQTVKGEEIASTQRDNFINALQGRVAGVTVTPTNGVPGASSQIIIRGAVSLDGDNQPLFVVDGVPISNNTFSEYNLVGQGTYNRTNDYGNRGMDINPEEIESVTVLKGPEASALYGTLGASGAVVITTKRAKAGKATVSYNNSFRAETPYRFPDVQTVFGGGAGGIFDEEVRTRTFFGGRIPENRTRFDNLDAFYQTGFTQRHSASIEGGTEAISLRTSVQYTDQEGAIPGTAFNSLNFRVTGNAKISDKISANASVNYINNRTDKTYKGAGSPMISVLTWPHVDDIRNRYTATGERRTITGSYSAELDNPIWGMENNPNYDMTNRVMANFGMTYKPTNWLDIRGTAGTDVYSFRGASGYHPESYNANVSGTSSVGGGINTFNNNVRLLTANLVATAKQTYGKFKPVLRLGYDINDTRSETTSQFGARFLETNFFSLNNTDPSTQRVAYADVRTRKMGAFGQAELGYADLLYLTFTGRMDFSSTLPIANYNFFYPAASLSFVFSDLEPVKKVDWLSQGKLRASWGQSGKDARTAYITKTPMTAQTTTGGGFAVGVTLGNPDLKAEFTTSKEVGIDLGFFKDRLTANFTYYNVTSDGQITAPRLSYATGGILMYINSGLVSNNGIELVLRGTPIKKENFSWTIGTNITQVKGRIKQLPGEQETFYVSDSWLFGNVRRQYLKGSSVSAISSMEVLRNNAGEILINPANGMPIIASDWTQIGDSAPDFGIGLTNNFTYKNFDLSFLFDIRKGGDVYNATELYLYQRGMSTRSLDREVPRVIKGVLRDGLENTSNPTANNIVVIPSISTSYYSSFYNTSDFIEKDINWIRLKDITLSYKLPKSFLARTKIIRNASVFFTGTDLWLLTNYKGVDPSVNGLSAASGGTGGTGIDFGSYGLPRGYNFGIRVGF</sequence>
<evidence type="ECO:0000256" key="5">
    <source>
        <dbReference type="ARBA" id="ARBA00023077"/>
    </source>
</evidence>
<evidence type="ECO:0000313" key="14">
    <source>
        <dbReference type="Proteomes" id="UP001517367"/>
    </source>
</evidence>
<keyword evidence="4 8" id="KW-0812">Transmembrane</keyword>
<proteinExistence type="inferred from homology"/>
<gene>
    <name evidence="13" type="ORF">E5L68_009655</name>
</gene>
<organism evidence="13 14">
    <name type="scientific">Pedobacter helvus</name>
    <dbReference type="NCBI Taxonomy" id="2563444"/>
    <lineage>
        <taxon>Bacteria</taxon>
        <taxon>Pseudomonadati</taxon>
        <taxon>Bacteroidota</taxon>
        <taxon>Sphingobacteriia</taxon>
        <taxon>Sphingobacteriales</taxon>
        <taxon>Sphingobacteriaceae</taxon>
        <taxon>Pedobacter</taxon>
    </lineage>
</organism>
<protein>
    <submittedName>
        <fullName evidence="13">SusC/RagA family TonB-linked outer membrane protein</fullName>
    </submittedName>
</protein>